<evidence type="ECO:0000259" key="2">
    <source>
        <dbReference type="Pfam" id="PF00561"/>
    </source>
</evidence>
<dbReference type="ESTHER" id="phano-q0uv86">
    <property type="family name" value="Haloperoxidase"/>
</dbReference>
<feature type="domain" description="AB hydrolase-1" evidence="2">
    <location>
        <begin position="57"/>
        <end position="322"/>
    </location>
</feature>
<dbReference type="InterPro" id="IPR029058">
    <property type="entry name" value="AB_hydrolase_fold"/>
</dbReference>
<dbReference type="Pfam" id="PF00561">
    <property type="entry name" value="Abhydrolase_1"/>
    <property type="match status" value="1"/>
</dbReference>
<dbReference type="Gene3D" id="3.40.50.1820">
    <property type="entry name" value="alpha/beta hydrolase"/>
    <property type="match status" value="1"/>
</dbReference>
<organism evidence="3 4">
    <name type="scientific">Phaeosphaeria nodorum (strain SN15 / ATCC MYA-4574 / FGSC 10173)</name>
    <name type="common">Glume blotch fungus</name>
    <name type="synonym">Parastagonospora nodorum</name>
    <dbReference type="NCBI Taxonomy" id="321614"/>
    <lineage>
        <taxon>Eukaryota</taxon>
        <taxon>Fungi</taxon>
        <taxon>Dikarya</taxon>
        <taxon>Ascomycota</taxon>
        <taxon>Pezizomycotina</taxon>
        <taxon>Dothideomycetes</taxon>
        <taxon>Pleosporomycetidae</taxon>
        <taxon>Pleosporales</taxon>
        <taxon>Pleosporineae</taxon>
        <taxon>Phaeosphaeriaceae</taxon>
        <taxon>Parastagonospora</taxon>
    </lineage>
</organism>
<dbReference type="VEuPathDB" id="FungiDB:JI435_043280"/>
<dbReference type="InParanoid" id="Q0UV86"/>
<dbReference type="SUPFAM" id="SSF53474">
    <property type="entry name" value="alpha/beta-Hydrolases"/>
    <property type="match status" value="1"/>
</dbReference>
<dbReference type="KEGG" id="pno:SNOG_04328"/>
<reference evidence="4" key="1">
    <citation type="journal article" date="2007" name="Plant Cell">
        <title>Dothideomycete-plant interactions illuminated by genome sequencing and EST analysis of the wheat pathogen Stagonospora nodorum.</title>
        <authorList>
            <person name="Hane J.K."/>
            <person name="Lowe R.G."/>
            <person name="Solomon P.S."/>
            <person name="Tan K.C."/>
            <person name="Schoch C.L."/>
            <person name="Spatafora J.W."/>
            <person name="Crous P.W."/>
            <person name="Kodira C."/>
            <person name="Birren B.W."/>
            <person name="Galagan J.E."/>
            <person name="Torriani S.F."/>
            <person name="McDonald B.A."/>
            <person name="Oliver R.P."/>
        </authorList>
    </citation>
    <scope>NUCLEOTIDE SEQUENCE [LARGE SCALE GENOMIC DNA]</scope>
    <source>
        <strain evidence="4">SN15 / ATCC MYA-4574 / FGSC 10173</strain>
    </source>
</reference>
<evidence type="ECO:0000256" key="1">
    <source>
        <dbReference type="SAM" id="MobiDB-lite"/>
    </source>
</evidence>
<dbReference type="GeneID" id="5971614"/>
<name>Q0UV86_PHANO</name>
<dbReference type="InterPro" id="IPR050266">
    <property type="entry name" value="AB_hydrolase_sf"/>
</dbReference>
<dbReference type="Proteomes" id="UP000001055">
    <property type="component" value="Unassembled WGS sequence"/>
</dbReference>
<accession>Q0UV86</accession>
<evidence type="ECO:0000313" key="4">
    <source>
        <dbReference type="Proteomes" id="UP000001055"/>
    </source>
</evidence>
<dbReference type="PANTHER" id="PTHR43798:SF33">
    <property type="entry name" value="HYDROLASE, PUTATIVE (AFU_ORTHOLOGUE AFUA_2G14860)-RELATED"/>
    <property type="match status" value="1"/>
</dbReference>
<dbReference type="EMBL" id="CH445330">
    <property type="protein sequence ID" value="EAT88088.2"/>
    <property type="molecule type" value="Genomic_DNA"/>
</dbReference>
<dbReference type="PANTHER" id="PTHR43798">
    <property type="entry name" value="MONOACYLGLYCEROL LIPASE"/>
    <property type="match status" value="1"/>
</dbReference>
<dbReference type="RefSeq" id="XP_001794746.1">
    <property type="nucleotide sequence ID" value="XM_001794694.1"/>
</dbReference>
<dbReference type="eggNOG" id="ENOG502RZTA">
    <property type="taxonomic scope" value="Eukaryota"/>
</dbReference>
<evidence type="ECO:0000313" key="3">
    <source>
        <dbReference type="EMBL" id="EAT88088.2"/>
    </source>
</evidence>
<dbReference type="AlphaFoldDB" id="Q0UV86"/>
<dbReference type="InterPro" id="IPR000073">
    <property type="entry name" value="AB_hydrolase_1"/>
</dbReference>
<dbReference type="STRING" id="321614.Q0UV86"/>
<gene>
    <name evidence="3" type="ORF">SNOG_04328</name>
</gene>
<protein>
    <recommendedName>
        <fullName evidence="2">AB hydrolase-1 domain-containing protein</fullName>
    </recommendedName>
</protein>
<sequence>MQQLTVGEDPAEVGSKINNDEHPNIHLSLNTDPIMPELKANDGIQLQYSTHGSASSPPLILLHGFTGSSAVFTRNVPTLSKDYYVIVPDLRGHGLSGKPKAGYHVSRLAMDLKNLIEHLKFTEGEVSAIGTSLGAAILWSYAELFTTSTFKKLIFVDQAPLQNYTSDWGKEFGNRGCNSAEALDRVQHLLEFGPKAAHIGTISACLGYRSHPQPGDPTIGSKEWVEDEDFFLGEAMNGDGRWYGKLMSDHTSLDWRDAIAQNFGPGSGSQTQVLVVASTRSGCFPAAGPLKVVDLVNGGKEDGLAKGVAVEWGGHWCYWEKPDTFNELVLGFLK</sequence>
<proteinExistence type="predicted"/>
<feature type="region of interest" description="Disordered" evidence="1">
    <location>
        <begin position="1"/>
        <end position="24"/>
    </location>
</feature>
<dbReference type="GO" id="GO:0016787">
    <property type="term" value="F:hydrolase activity"/>
    <property type="evidence" value="ECO:0000318"/>
    <property type="project" value="GO_Central"/>
</dbReference>
<dbReference type="HOGENOM" id="CLU_020336_12_0_1"/>